<dbReference type="PANTHER" id="PTHR11552:SF158">
    <property type="entry name" value="GH23626P-RELATED"/>
    <property type="match status" value="1"/>
</dbReference>
<dbReference type="PANTHER" id="PTHR11552">
    <property type="entry name" value="GLUCOSE-METHANOL-CHOLINE GMC OXIDOREDUCTASE"/>
    <property type="match status" value="1"/>
</dbReference>
<dbReference type="Gene3D" id="3.50.50.60">
    <property type="entry name" value="FAD/NAD(P)-binding domain"/>
    <property type="match status" value="1"/>
</dbReference>
<dbReference type="InterPro" id="IPR007867">
    <property type="entry name" value="GMC_OxRtase_C"/>
</dbReference>
<accession>A0AAN7PPT6</accession>
<dbReference type="InterPro" id="IPR000172">
    <property type="entry name" value="GMC_OxRdtase_N"/>
</dbReference>
<dbReference type="InterPro" id="IPR012132">
    <property type="entry name" value="GMC_OxRdtase"/>
</dbReference>
<feature type="chain" id="PRO_5043025585" description="Glucose-methanol-choline oxidoreductase N-terminal domain-containing protein" evidence="5">
    <location>
        <begin position="19"/>
        <end position="616"/>
    </location>
</feature>
<keyword evidence="3 4" id="KW-0274">FAD</keyword>
<evidence type="ECO:0000256" key="2">
    <source>
        <dbReference type="PIRSR" id="PIRSR000137-1"/>
    </source>
</evidence>
<feature type="binding site" evidence="3">
    <location>
        <position position="148"/>
    </location>
    <ligand>
        <name>FAD</name>
        <dbReference type="ChEBI" id="CHEBI:57692"/>
    </ligand>
</feature>
<feature type="signal peptide" evidence="5">
    <location>
        <begin position="1"/>
        <end position="18"/>
    </location>
</feature>
<organism evidence="8 9">
    <name type="scientific">Aquatica leii</name>
    <dbReference type="NCBI Taxonomy" id="1421715"/>
    <lineage>
        <taxon>Eukaryota</taxon>
        <taxon>Metazoa</taxon>
        <taxon>Ecdysozoa</taxon>
        <taxon>Arthropoda</taxon>
        <taxon>Hexapoda</taxon>
        <taxon>Insecta</taxon>
        <taxon>Pterygota</taxon>
        <taxon>Neoptera</taxon>
        <taxon>Endopterygota</taxon>
        <taxon>Coleoptera</taxon>
        <taxon>Polyphaga</taxon>
        <taxon>Elateriformia</taxon>
        <taxon>Elateroidea</taxon>
        <taxon>Lampyridae</taxon>
        <taxon>Luciolinae</taxon>
        <taxon>Aquatica</taxon>
    </lineage>
</organism>
<dbReference type="Pfam" id="PF05199">
    <property type="entry name" value="GMC_oxred_C"/>
    <property type="match status" value="1"/>
</dbReference>
<evidence type="ECO:0000256" key="1">
    <source>
        <dbReference type="ARBA" id="ARBA00010790"/>
    </source>
</evidence>
<evidence type="ECO:0000256" key="3">
    <source>
        <dbReference type="PIRSR" id="PIRSR000137-2"/>
    </source>
</evidence>
<sequence>MVIKLVTYIFLLSSTINCSDVNLVDYYVNLIEYEIARTQTFNLQLDSSAYKPRSEDVTVFGDYDYIVVGAGSAGSVIANRLTEDDDIKVLLLEAGGDESDFTDIPSMNIYSMSLEYNWNYNTTPQRTACLGMFNRECAYPTGKGLGGTSIINALMYVRGNKIDYDNWYLQGNFGWSYKDVLPYFIKSENSMVNGDDGFHGFGGYLNVEYHEPSSPELLAFIEANKILGREVLDYNGKNQLGVAKTQHNTKNGKRHSAGRAFLDPVRKRSNLKVLTHSFVIKVLIDGSKTSRGVFFTNKGRLYYAAADKEVVLSAGAINSPHILMLSGVGPRFHLYNKRIPLIHHLPVGDNLKDHATYFSLQFVTNYTEPPKTLEQNVKNFLKSYGALTIPGNSQGLGFFQTKLAEIPGYPDIELIINPSNSTNNFAQRVYHYNDHVNNVITRPINPSQTFSIYVMLLHPKSKGTVRLKSNNPFQYPLIDPNFLSDFGNEDIETMYQGIELALEIVNTEPFRKINATLMYAPLPACEKYTYLSRSYWYCQLRQLTTHIYHPIGTCKMGPDPKTGAVVDHELKVHGIKNLRVADASIIPQPTSGHTNAAAIMIGEKASDLIKKSHSHY</sequence>
<evidence type="ECO:0000256" key="4">
    <source>
        <dbReference type="RuleBase" id="RU003968"/>
    </source>
</evidence>
<dbReference type="SUPFAM" id="SSF54373">
    <property type="entry name" value="FAD-linked reductases, C-terminal domain"/>
    <property type="match status" value="1"/>
</dbReference>
<comment type="caution">
    <text evidence="8">The sequence shown here is derived from an EMBL/GenBank/DDBJ whole genome shotgun (WGS) entry which is preliminary data.</text>
</comment>
<keyword evidence="4" id="KW-0285">Flavoprotein</keyword>
<dbReference type="Gene3D" id="3.30.560.10">
    <property type="entry name" value="Glucose Oxidase, domain 3"/>
    <property type="match status" value="1"/>
</dbReference>
<dbReference type="AlphaFoldDB" id="A0AAN7PPT6"/>
<feature type="active site" description="Proton donor" evidence="2">
    <location>
        <position position="549"/>
    </location>
</feature>
<dbReference type="GO" id="GO:0050660">
    <property type="term" value="F:flavin adenine dinucleotide binding"/>
    <property type="evidence" value="ECO:0007669"/>
    <property type="project" value="InterPro"/>
</dbReference>
<comment type="similarity">
    <text evidence="1 4">Belongs to the GMC oxidoreductase family.</text>
</comment>
<dbReference type="InterPro" id="IPR036188">
    <property type="entry name" value="FAD/NAD-bd_sf"/>
</dbReference>
<proteinExistence type="inferred from homology"/>
<dbReference type="SUPFAM" id="SSF51905">
    <property type="entry name" value="FAD/NAD(P)-binding domain"/>
    <property type="match status" value="1"/>
</dbReference>
<dbReference type="PROSITE" id="PS00624">
    <property type="entry name" value="GMC_OXRED_2"/>
    <property type="match status" value="1"/>
</dbReference>
<dbReference type="PROSITE" id="PS00623">
    <property type="entry name" value="GMC_OXRED_1"/>
    <property type="match status" value="1"/>
</dbReference>
<evidence type="ECO:0000259" key="6">
    <source>
        <dbReference type="PROSITE" id="PS00623"/>
    </source>
</evidence>
<dbReference type="GO" id="GO:0016614">
    <property type="term" value="F:oxidoreductase activity, acting on CH-OH group of donors"/>
    <property type="evidence" value="ECO:0007669"/>
    <property type="project" value="InterPro"/>
</dbReference>
<dbReference type="Pfam" id="PF00732">
    <property type="entry name" value="GMC_oxred_N"/>
    <property type="match status" value="1"/>
</dbReference>
<evidence type="ECO:0000259" key="7">
    <source>
        <dbReference type="PROSITE" id="PS00624"/>
    </source>
</evidence>
<feature type="active site" description="Proton acceptor" evidence="2">
    <location>
        <position position="593"/>
    </location>
</feature>
<evidence type="ECO:0000313" key="8">
    <source>
        <dbReference type="EMBL" id="KAK4887891.1"/>
    </source>
</evidence>
<feature type="binding site" evidence="3">
    <location>
        <position position="279"/>
    </location>
    <ligand>
        <name>FAD</name>
        <dbReference type="ChEBI" id="CHEBI:57692"/>
    </ligand>
</feature>
<keyword evidence="5" id="KW-0732">Signal</keyword>
<feature type="domain" description="Glucose-methanol-choline oxidoreductase N-terminal" evidence="6">
    <location>
        <begin position="142"/>
        <end position="165"/>
    </location>
</feature>
<name>A0AAN7PPT6_9COLE</name>
<keyword evidence="9" id="KW-1185">Reference proteome</keyword>
<dbReference type="EMBL" id="JARPUR010000001">
    <property type="protein sequence ID" value="KAK4887891.1"/>
    <property type="molecule type" value="Genomic_DNA"/>
</dbReference>
<evidence type="ECO:0000256" key="5">
    <source>
        <dbReference type="SAM" id="SignalP"/>
    </source>
</evidence>
<gene>
    <name evidence="8" type="ORF">RN001_004162</name>
</gene>
<evidence type="ECO:0000313" key="9">
    <source>
        <dbReference type="Proteomes" id="UP001353858"/>
    </source>
</evidence>
<comment type="cofactor">
    <cofactor evidence="3">
        <name>FAD</name>
        <dbReference type="ChEBI" id="CHEBI:57692"/>
    </cofactor>
</comment>
<dbReference type="Proteomes" id="UP001353858">
    <property type="component" value="Unassembled WGS sequence"/>
</dbReference>
<dbReference type="PIRSF" id="PIRSF000137">
    <property type="entry name" value="Alcohol_oxidase"/>
    <property type="match status" value="1"/>
</dbReference>
<protein>
    <recommendedName>
        <fullName evidence="6 7">Glucose-methanol-choline oxidoreductase N-terminal domain-containing protein</fullName>
    </recommendedName>
</protein>
<reference evidence="9" key="1">
    <citation type="submission" date="2023-01" db="EMBL/GenBank/DDBJ databases">
        <title>Key to firefly adult light organ development and bioluminescence: homeobox transcription factors regulate luciferase expression and transportation to peroxisome.</title>
        <authorList>
            <person name="Fu X."/>
        </authorList>
    </citation>
    <scope>NUCLEOTIDE SEQUENCE [LARGE SCALE GENOMIC DNA]</scope>
</reference>
<feature type="domain" description="Glucose-methanol-choline oxidoreductase N-terminal" evidence="7">
    <location>
        <begin position="315"/>
        <end position="329"/>
    </location>
</feature>